<dbReference type="Proteomes" id="UP000655588">
    <property type="component" value="Unassembled WGS sequence"/>
</dbReference>
<reference evidence="1" key="1">
    <citation type="submission" date="2019-11" db="EMBL/GenBank/DDBJ databases">
        <title>The nuclear and mitochondrial genomes of Frieseomelitta varia - a highly eusocial stingless bee (Meliponini) with a permanently sterile worker caste.</title>
        <authorList>
            <person name="Freitas F.C.P."/>
            <person name="Lourenco A.P."/>
            <person name="Nunes F.M.F."/>
            <person name="Paschoal A.R."/>
            <person name="Abreu F.C.P."/>
            <person name="Barbin F.O."/>
            <person name="Bataglia L."/>
            <person name="Cardoso-Junior C.A.M."/>
            <person name="Cervoni M.S."/>
            <person name="Silva S.R."/>
            <person name="Dalarmi F."/>
            <person name="Del Lama M.A."/>
            <person name="Depintor T.S."/>
            <person name="Ferreira K.M."/>
            <person name="Goria P.S."/>
            <person name="Jaskot M.C."/>
            <person name="Lago D.C."/>
            <person name="Luna-Lucena D."/>
            <person name="Moda L.M."/>
            <person name="Nascimento L."/>
            <person name="Pedrino M."/>
            <person name="Rabico F.O."/>
            <person name="Sanches F.C."/>
            <person name="Santos D.E."/>
            <person name="Santos C.G."/>
            <person name="Vieira J."/>
            <person name="Lopes T.F."/>
            <person name="Barchuk A.R."/>
            <person name="Hartfelder K."/>
            <person name="Simoes Z.L.P."/>
            <person name="Bitondi M.M.G."/>
            <person name="Pinheiro D.G."/>
        </authorList>
    </citation>
    <scope>NUCLEOTIDE SEQUENCE</scope>
    <source>
        <strain evidence="1">USP_RPSP 00005682</strain>
        <tissue evidence="1">Whole individual</tissue>
    </source>
</reference>
<protein>
    <submittedName>
        <fullName evidence="1">Uncharacterized protein</fullName>
    </submittedName>
</protein>
<sequence>MVRNQLPACTILKITFLRKAEGLSRVLLHEEFAQKIIYYLAVTEYLLCVGRTTIAYKFREITSFVIELKQK</sequence>
<accession>A0A833RW04</accession>
<gene>
    <name evidence="1" type="ORF">E2986_13120</name>
</gene>
<dbReference type="AlphaFoldDB" id="A0A833RW04"/>
<name>A0A833RW04_9HYME</name>
<proteinExistence type="predicted"/>
<evidence type="ECO:0000313" key="1">
    <source>
        <dbReference type="EMBL" id="KAF3430163.1"/>
    </source>
</evidence>
<evidence type="ECO:0000313" key="2">
    <source>
        <dbReference type="Proteomes" id="UP000655588"/>
    </source>
</evidence>
<comment type="caution">
    <text evidence="1">The sequence shown here is derived from an EMBL/GenBank/DDBJ whole genome shotgun (WGS) entry which is preliminary data.</text>
</comment>
<organism evidence="1 2">
    <name type="scientific">Frieseomelitta varia</name>
    <dbReference type="NCBI Taxonomy" id="561572"/>
    <lineage>
        <taxon>Eukaryota</taxon>
        <taxon>Metazoa</taxon>
        <taxon>Ecdysozoa</taxon>
        <taxon>Arthropoda</taxon>
        <taxon>Hexapoda</taxon>
        <taxon>Insecta</taxon>
        <taxon>Pterygota</taxon>
        <taxon>Neoptera</taxon>
        <taxon>Endopterygota</taxon>
        <taxon>Hymenoptera</taxon>
        <taxon>Apocrita</taxon>
        <taxon>Aculeata</taxon>
        <taxon>Apoidea</taxon>
        <taxon>Anthophila</taxon>
        <taxon>Apidae</taxon>
        <taxon>Frieseomelitta</taxon>
    </lineage>
</organism>
<keyword evidence="2" id="KW-1185">Reference proteome</keyword>
<dbReference type="EMBL" id="WNWW01000130">
    <property type="protein sequence ID" value="KAF3430163.1"/>
    <property type="molecule type" value="Genomic_DNA"/>
</dbReference>